<evidence type="ECO:0000313" key="1">
    <source>
        <dbReference type="EMBL" id="CAG7729624.1"/>
    </source>
</evidence>
<organism evidence="1 2">
    <name type="scientific">Allacma fusca</name>
    <dbReference type="NCBI Taxonomy" id="39272"/>
    <lineage>
        <taxon>Eukaryota</taxon>
        <taxon>Metazoa</taxon>
        <taxon>Ecdysozoa</taxon>
        <taxon>Arthropoda</taxon>
        <taxon>Hexapoda</taxon>
        <taxon>Collembola</taxon>
        <taxon>Symphypleona</taxon>
        <taxon>Sminthuridae</taxon>
        <taxon>Allacma</taxon>
    </lineage>
</organism>
<proteinExistence type="predicted"/>
<comment type="caution">
    <text evidence="1">The sequence shown here is derived from an EMBL/GenBank/DDBJ whole genome shotgun (WGS) entry which is preliminary data.</text>
</comment>
<accession>A0A8J2K4Y3</accession>
<dbReference type="EMBL" id="CAJVCH010181615">
    <property type="protein sequence ID" value="CAG7729624.1"/>
    <property type="molecule type" value="Genomic_DNA"/>
</dbReference>
<evidence type="ECO:0000313" key="2">
    <source>
        <dbReference type="Proteomes" id="UP000708208"/>
    </source>
</evidence>
<dbReference type="AlphaFoldDB" id="A0A8J2K4Y3"/>
<sequence>MMLRGCLGVTNPMKEPVGDVHKEKLFSLYFSDDDNQNTKWMALNVNILGSIAGSYKILRALPAFVTFFLIVHLQF</sequence>
<dbReference type="Proteomes" id="UP000708208">
    <property type="component" value="Unassembled WGS sequence"/>
</dbReference>
<reference evidence="1" key="1">
    <citation type="submission" date="2021-06" db="EMBL/GenBank/DDBJ databases">
        <authorList>
            <person name="Hodson N. C."/>
            <person name="Mongue J. A."/>
            <person name="Jaron S. K."/>
        </authorList>
    </citation>
    <scope>NUCLEOTIDE SEQUENCE</scope>
</reference>
<keyword evidence="2" id="KW-1185">Reference proteome</keyword>
<gene>
    <name evidence="1" type="ORF">AFUS01_LOCUS18322</name>
</gene>
<name>A0A8J2K4Y3_9HEXA</name>
<protein>
    <submittedName>
        <fullName evidence="1">Uncharacterized protein</fullName>
    </submittedName>
</protein>